<evidence type="ECO:0000313" key="1">
    <source>
        <dbReference type="EMBL" id="CAG06917.1"/>
    </source>
</evidence>
<protein>
    <submittedName>
        <fullName evidence="1">Chromosome 11 SCAF14979, whole genome shotgun sequence</fullName>
    </submittedName>
</protein>
<reference evidence="1" key="2">
    <citation type="submission" date="2004-02" db="EMBL/GenBank/DDBJ databases">
        <authorList>
            <consortium name="Genoscope"/>
            <consortium name="Whitehead Institute Centre for Genome Research"/>
        </authorList>
    </citation>
    <scope>NUCLEOTIDE SEQUENCE</scope>
</reference>
<dbReference type="AlphaFoldDB" id="Q4RXG5"/>
<sequence length="48" mass="5295">MSGIPPDTWQPKTVAVETTMGTIVVDAVLAACTEDLHQLRRTCQKRIL</sequence>
<dbReference type="OrthoDB" id="5916692at2759"/>
<gene>
    <name evidence="1" type="ORF">GSTENG00027423001</name>
</gene>
<organism evidence="1">
    <name type="scientific">Tetraodon nigroviridis</name>
    <name type="common">Spotted green pufferfish</name>
    <name type="synonym">Chelonodon nigroviridis</name>
    <dbReference type="NCBI Taxonomy" id="99883"/>
    <lineage>
        <taxon>Eukaryota</taxon>
        <taxon>Metazoa</taxon>
        <taxon>Chordata</taxon>
        <taxon>Craniata</taxon>
        <taxon>Vertebrata</taxon>
        <taxon>Euteleostomi</taxon>
        <taxon>Actinopterygii</taxon>
        <taxon>Neopterygii</taxon>
        <taxon>Teleostei</taxon>
        <taxon>Neoteleostei</taxon>
        <taxon>Acanthomorphata</taxon>
        <taxon>Eupercaria</taxon>
        <taxon>Tetraodontiformes</taxon>
        <taxon>Tetradontoidea</taxon>
        <taxon>Tetraodontidae</taxon>
        <taxon>Tetraodon</taxon>
    </lineage>
</organism>
<proteinExistence type="predicted"/>
<accession>Q4RXG5</accession>
<dbReference type="EMBL" id="CAAE01014979">
    <property type="protein sequence ID" value="CAG06917.1"/>
    <property type="molecule type" value="Genomic_DNA"/>
</dbReference>
<reference evidence="1" key="1">
    <citation type="journal article" date="2004" name="Nature">
        <title>Genome duplication in the teleost fish Tetraodon nigroviridis reveals the early vertebrate proto-karyotype.</title>
        <authorList>
            <person name="Jaillon O."/>
            <person name="Aury J.-M."/>
            <person name="Brunet F."/>
            <person name="Petit J.-L."/>
            <person name="Stange-Thomann N."/>
            <person name="Mauceli E."/>
            <person name="Bouneau L."/>
            <person name="Fischer C."/>
            <person name="Ozouf-Costaz C."/>
            <person name="Bernot A."/>
            <person name="Nicaud S."/>
            <person name="Jaffe D."/>
            <person name="Fisher S."/>
            <person name="Lutfalla G."/>
            <person name="Dossat C."/>
            <person name="Segurens B."/>
            <person name="Dasilva C."/>
            <person name="Salanoubat M."/>
            <person name="Levy M."/>
            <person name="Boudet N."/>
            <person name="Castellano S."/>
            <person name="Anthouard V."/>
            <person name="Jubin C."/>
            <person name="Castelli V."/>
            <person name="Katinka M."/>
            <person name="Vacherie B."/>
            <person name="Biemont C."/>
            <person name="Skalli Z."/>
            <person name="Cattolico L."/>
            <person name="Poulain J."/>
            <person name="De Berardinis V."/>
            <person name="Cruaud C."/>
            <person name="Duprat S."/>
            <person name="Brottier P."/>
            <person name="Coutanceau J.-P."/>
            <person name="Gouzy J."/>
            <person name="Parra G."/>
            <person name="Lardier G."/>
            <person name="Chapple C."/>
            <person name="McKernan K.J."/>
            <person name="McEwan P."/>
            <person name="Bosak S."/>
            <person name="Kellis M."/>
            <person name="Volff J.-N."/>
            <person name="Guigo R."/>
            <person name="Zody M.C."/>
            <person name="Mesirov J."/>
            <person name="Lindblad-Toh K."/>
            <person name="Birren B."/>
            <person name="Nusbaum C."/>
            <person name="Kahn D."/>
            <person name="Robinson-Rechavi M."/>
            <person name="Laudet V."/>
            <person name="Schachter V."/>
            <person name="Quetier F."/>
            <person name="Saurin W."/>
            <person name="Scarpelli C."/>
            <person name="Wincker P."/>
            <person name="Lander E.S."/>
            <person name="Weissenbach J."/>
            <person name="Roest Crollius H."/>
        </authorList>
    </citation>
    <scope>NUCLEOTIDE SEQUENCE [LARGE SCALE GENOMIC DNA]</scope>
</reference>
<name>Q4RXG5_TETNG</name>
<dbReference type="KEGG" id="tng:GSTEN00027423G001"/>